<proteinExistence type="predicted"/>
<accession>A0ABX0LG30</accession>
<gene>
    <name evidence="1" type="ORF">HA052_19505</name>
</gene>
<reference evidence="1 2" key="1">
    <citation type="submission" date="2020-03" db="EMBL/GenBank/DDBJ databases">
        <title>Draft genome sequence of environmentally isolated cultures.</title>
        <authorList>
            <person name="Wilson H.S."/>
            <person name="De Leon M.E."/>
        </authorList>
    </citation>
    <scope>NUCLEOTIDE SEQUENCE [LARGE SCALE GENOMIC DNA]</scope>
    <source>
        <strain evidence="1 2">HSC-31F16</strain>
    </source>
</reference>
<dbReference type="RefSeq" id="WP_166453191.1">
    <property type="nucleotide sequence ID" value="NZ_JAAOMA010000034.1"/>
</dbReference>
<keyword evidence="2" id="KW-1185">Reference proteome</keyword>
<evidence type="ECO:0000313" key="1">
    <source>
        <dbReference type="EMBL" id="NHR07380.1"/>
    </source>
</evidence>
<dbReference type="Proteomes" id="UP001515641">
    <property type="component" value="Unassembled WGS sequence"/>
</dbReference>
<dbReference type="EMBL" id="JAAOMA010000034">
    <property type="protein sequence ID" value="NHR07380.1"/>
    <property type="molecule type" value="Genomic_DNA"/>
</dbReference>
<evidence type="ECO:0000313" key="2">
    <source>
        <dbReference type="Proteomes" id="UP001515641"/>
    </source>
</evidence>
<sequence>MEVRKEHVLNLIEHLDGKSQIEFEIMQVGGGYCSDRVKQFEVTSKGAGWMLKVITLNRPKKVSRGTVDDLRQAIQTAPDSPLSGIKLVGIHGDWAWVTKMKYPLLLSKTNNGVPLIIVRCRLSDFCDFDGNQRFASMPNILGPQDLLLG</sequence>
<organism evidence="1 2">
    <name type="scientific">Chromobacterium fluminis</name>
    <dbReference type="NCBI Taxonomy" id="3044269"/>
    <lineage>
        <taxon>Bacteria</taxon>
        <taxon>Pseudomonadati</taxon>
        <taxon>Pseudomonadota</taxon>
        <taxon>Betaproteobacteria</taxon>
        <taxon>Neisseriales</taxon>
        <taxon>Chromobacteriaceae</taxon>
        <taxon>Chromobacterium</taxon>
    </lineage>
</organism>
<name>A0ABX0LG30_9NEIS</name>
<comment type="caution">
    <text evidence="1">The sequence shown here is derived from an EMBL/GenBank/DDBJ whole genome shotgun (WGS) entry which is preliminary data.</text>
</comment>
<protein>
    <submittedName>
        <fullName evidence="1">Uncharacterized protein</fullName>
    </submittedName>
</protein>